<organism evidence="1 2">
    <name type="scientific">Aureispira anguillae</name>
    <dbReference type="NCBI Taxonomy" id="2864201"/>
    <lineage>
        <taxon>Bacteria</taxon>
        <taxon>Pseudomonadati</taxon>
        <taxon>Bacteroidota</taxon>
        <taxon>Saprospiria</taxon>
        <taxon>Saprospirales</taxon>
        <taxon>Saprospiraceae</taxon>
        <taxon>Aureispira</taxon>
    </lineage>
</organism>
<dbReference type="Proteomes" id="UP001060919">
    <property type="component" value="Chromosome"/>
</dbReference>
<accession>A0A915VKD8</accession>
<dbReference type="InterPro" id="IPR032720">
    <property type="entry name" value="Cys_rich_CWC"/>
</dbReference>
<gene>
    <name evidence="1" type="ORF">AsAng_0002460</name>
</gene>
<reference evidence="1" key="1">
    <citation type="submission" date="2022-09" db="EMBL/GenBank/DDBJ databases">
        <title>Aureispira anguillicida sp. nov., isolated from Leptocephalus of Japanese eel Anguilla japonica.</title>
        <authorList>
            <person name="Yuasa K."/>
            <person name="Mekata T."/>
            <person name="Ikunari K."/>
        </authorList>
    </citation>
    <scope>NUCLEOTIDE SEQUENCE</scope>
    <source>
        <strain evidence="1">EL160426</strain>
    </source>
</reference>
<evidence type="ECO:0000313" key="2">
    <source>
        <dbReference type="Proteomes" id="UP001060919"/>
    </source>
</evidence>
<name>A0A915VKD8_9BACT</name>
<evidence type="ECO:0008006" key="3">
    <source>
        <dbReference type="Google" id="ProtNLM"/>
    </source>
</evidence>
<dbReference type="EMBL" id="AP026867">
    <property type="protein sequence ID" value="BDS09545.1"/>
    <property type="molecule type" value="Genomic_DNA"/>
</dbReference>
<sequence>MKKICSNCQTTFICNANDIANCQCSSVQLDKTAIALLEKTYKDCLCISCLQKIGSSLKKSSFVPPSKER</sequence>
<dbReference type="RefSeq" id="WP_407655313.1">
    <property type="nucleotide sequence ID" value="NZ_AP026867.1"/>
</dbReference>
<dbReference type="KEGG" id="aup:AsAng_0002460"/>
<evidence type="ECO:0000313" key="1">
    <source>
        <dbReference type="EMBL" id="BDS09545.1"/>
    </source>
</evidence>
<keyword evidence="2" id="KW-1185">Reference proteome</keyword>
<dbReference type="AlphaFoldDB" id="A0A915VKD8"/>
<protein>
    <recommendedName>
        <fullName evidence="3">Cysteine-rich CWC</fullName>
    </recommendedName>
</protein>
<dbReference type="Pfam" id="PF14375">
    <property type="entry name" value="Cys_rich_CWC"/>
    <property type="match status" value="1"/>
</dbReference>
<proteinExistence type="predicted"/>